<evidence type="ECO:0000313" key="6">
    <source>
        <dbReference type="EMBL" id="KWV84425.1"/>
    </source>
</evidence>
<feature type="domain" description="Major facilitator superfamily (MFS) profile" evidence="5">
    <location>
        <begin position="1"/>
        <end position="391"/>
    </location>
</feature>
<dbReference type="PROSITE" id="PS50850">
    <property type="entry name" value="MFS"/>
    <property type="match status" value="1"/>
</dbReference>
<dbReference type="AlphaFoldDB" id="A0A109LBA6"/>
<comment type="caution">
    <text evidence="6">The sequence shown here is derived from an EMBL/GenBank/DDBJ whole genome shotgun (WGS) entry which is preliminary data.</text>
</comment>
<keyword evidence="1 4" id="KW-0812">Transmembrane</keyword>
<dbReference type="EMBL" id="LCYA01000205">
    <property type="protein sequence ID" value="KWV84425.1"/>
    <property type="molecule type" value="Genomic_DNA"/>
</dbReference>
<dbReference type="InterPro" id="IPR036259">
    <property type="entry name" value="MFS_trans_sf"/>
</dbReference>
<dbReference type="Gene3D" id="1.20.1250.20">
    <property type="entry name" value="MFS general substrate transporter like domains"/>
    <property type="match status" value="1"/>
</dbReference>
<evidence type="ECO:0000313" key="7">
    <source>
        <dbReference type="Proteomes" id="UP000061348"/>
    </source>
</evidence>
<dbReference type="RefSeq" id="WP_060765299.1">
    <property type="nucleotide sequence ID" value="NZ_LCYA01000205.1"/>
</dbReference>
<gene>
    <name evidence="6" type="ORF">PFLmoz3_05946</name>
</gene>
<keyword evidence="2 4" id="KW-1133">Transmembrane helix</keyword>
<feature type="transmembrane region" description="Helical" evidence="4">
    <location>
        <begin position="99"/>
        <end position="119"/>
    </location>
</feature>
<evidence type="ECO:0000256" key="3">
    <source>
        <dbReference type="ARBA" id="ARBA00023136"/>
    </source>
</evidence>
<dbReference type="InterPro" id="IPR011701">
    <property type="entry name" value="MFS"/>
</dbReference>
<accession>A0A109LBA6</accession>
<feature type="transmembrane region" description="Helical" evidence="4">
    <location>
        <begin position="139"/>
        <end position="159"/>
    </location>
</feature>
<keyword evidence="3 4" id="KW-0472">Membrane</keyword>
<name>A0A109LBA6_PSEFL</name>
<organism evidence="6 7">
    <name type="scientific">Pseudomonas fluorescens</name>
    <dbReference type="NCBI Taxonomy" id="294"/>
    <lineage>
        <taxon>Bacteria</taxon>
        <taxon>Pseudomonadati</taxon>
        <taxon>Pseudomonadota</taxon>
        <taxon>Gammaproteobacteria</taxon>
        <taxon>Pseudomonadales</taxon>
        <taxon>Pseudomonadaceae</taxon>
        <taxon>Pseudomonas</taxon>
    </lineage>
</organism>
<reference evidence="6 7" key="1">
    <citation type="submission" date="2015-05" db="EMBL/GenBank/DDBJ databases">
        <title>A genomic and transcriptomic approach to investigate the blue pigment phenotype in Pseudomonas fluorescens.</title>
        <authorList>
            <person name="Andreani N.A."/>
            <person name="Cardazzo B."/>
        </authorList>
    </citation>
    <scope>NUCLEOTIDE SEQUENCE [LARGE SCALE GENOMIC DNA]</scope>
    <source>
        <strain evidence="6 7">Ps_22</strain>
    </source>
</reference>
<feature type="transmembrane region" description="Helical" evidence="4">
    <location>
        <begin position="15"/>
        <end position="35"/>
    </location>
</feature>
<dbReference type="PANTHER" id="PTHR23530">
    <property type="entry name" value="TRANSPORT PROTEIN-RELATED"/>
    <property type="match status" value="1"/>
</dbReference>
<evidence type="ECO:0000259" key="5">
    <source>
        <dbReference type="PROSITE" id="PS50850"/>
    </source>
</evidence>
<feature type="transmembrane region" description="Helical" evidence="4">
    <location>
        <begin position="301"/>
        <end position="322"/>
    </location>
</feature>
<evidence type="ECO:0000256" key="1">
    <source>
        <dbReference type="ARBA" id="ARBA00022692"/>
    </source>
</evidence>
<feature type="transmembrane region" description="Helical" evidence="4">
    <location>
        <begin position="245"/>
        <end position="264"/>
    </location>
</feature>
<feature type="transmembrane region" description="Helical" evidence="4">
    <location>
        <begin position="368"/>
        <end position="390"/>
    </location>
</feature>
<proteinExistence type="predicted"/>
<feature type="transmembrane region" description="Helical" evidence="4">
    <location>
        <begin position="343"/>
        <end position="362"/>
    </location>
</feature>
<dbReference type="InterPro" id="IPR053160">
    <property type="entry name" value="MFS_DHA3_Transporter"/>
</dbReference>
<dbReference type="GO" id="GO:0022857">
    <property type="term" value="F:transmembrane transporter activity"/>
    <property type="evidence" value="ECO:0007669"/>
    <property type="project" value="InterPro"/>
</dbReference>
<evidence type="ECO:0000256" key="2">
    <source>
        <dbReference type="ARBA" id="ARBA00022989"/>
    </source>
</evidence>
<protein>
    <submittedName>
        <fullName evidence="6">Major Facilitator Superfamily protein</fullName>
    </submittedName>
</protein>
<dbReference type="Proteomes" id="UP000061348">
    <property type="component" value="Unassembled WGS sequence"/>
</dbReference>
<feature type="transmembrane region" description="Helical" evidence="4">
    <location>
        <begin position="165"/>
        <end position="183"/>
    </location>
</feature>
<feature type="transmembrane region" description="Helical" evidence="4">
    <location>
        <begin position="70"/>
        <end position="93"/>
    </location>
</feature>
<dbReference type="InterPro" id="IPR020846">
    <property type="entry name" value="MFS_dom"/>
</dbReference>
<dbReference type="PATRIC" id="fig|294.194.peg.6591"/>
<dbReference type="SUPFAM" id="SSF103473">
    <property type="entry name" value="MFS general substrate transporter"/>
    <property type="match status" value="1"/>
</dbReference>
<evidence type="ECO:0000256" key="4">
    <source>
        <dbReference type="SAM" id="Phobius"/>
    </source>
</evidence>
<sequence length="401" mass="43247">MDQVFTAARNTRMFFIYRAVSRLYFYLPVLVLYFFVQGESFFKIGVLLCVYSLSVMVFEQPTSKLIEYFGAKRIIVFGEVLKACGLTLLVYGAQTSYSIIAQLLTGAGYALAAGGDASLMSRSLVDAEQQAKVQKKAHVIVLVCVITASVVGGVVAQLYGARTALLISIVPPLLAALSACFFIEPYTGKGQSPLTTTSTGYIWLARSPALLMSVLSYGTTRAIFMSMFVAFIPITYLILFKVPLAVFGVVMGVYTVVSILTASYSTAICQRFGERLTVMLSYTFLTLAGGVLMYQGPVPQLLYLSPILMGFSAGITRPLAVVQFNRLTDLQGAGRALTLGESVNAVVTLALILTICNVMDVYGVETGLVVLAASVATLAALMLTCLYGVAWRNNICETIIN</sequence>
<dbReference type="Pfam" id="PF07690">
    <property type="entry name" value="MFS_1"/>
    <property type="match status" value="1"/>
</dbReference>
<feature type="transmembrane region" description="Helical" evidence="4">
    <location>
        <begin position="276"/>
        <end position="295"/>
    </location>
</feature>
<dbReference type="PANTHER" id="PTHR23530:SF1">
    <property type="entry name" value="PERMEASE, MAJOR FACILITATOR SUPERFAMILY-RELATED"/>
    <property type="match status" value="1"/>
</dbReference>
<feature type="transmembrane region" description="Helical" evidence="4">
    <location>
        <begin position="41"/>
        <end position="58"/>
    </location>
</feature>